<evidence type="ECO:0000256" key="9">
    <source>
        <dbReference type="SAM" id="Phobius"/>
    </source>
</evidence>
<evidence type="ECO:0000256" key="1">
    <source>
        <dbReference type="ARBA" id="ARBA00004651"/>
    </source>
</evidence>
<protein>
    <submittedName>
        <fullName evidence="10">Arginine:ornithine antiporter, APA family</fullName>
    </submittedName>
</protein>
<feature type="transmembrane region" description="Helical" evidence="9">
    <location>
        <begin position="415"/>
        <end position="433"/>
    </location>
</feature>
<keyword evidence="7 9" id="KW-1133">Transmembrane helix</keyword>
<keyword evidence="8 9" id="KW-0472">Membrane</keyword>
<keyword evidence="4" id="KW-1003">Cell membrane</keyword>
<evidence type="ECO:0000256" key="2">
    <source>
        <dbReference type="ARBA" id="ARBA00008220"/>
    </source>
</evidence>
<keyword evidence="5 9" id="KW-0812">Transmembrane</keyword>
<dbReference type="InterPro" id="IPR004754">
    <property type="entry name" value="Amino_acid_antiprt"/>
</dbReference>
<name>A0A0A7S734_FRIPE</name>
<evidence type="ECO:0000256" key="5">
    <source>
        <dbReference type="ARBA" id="ARBA00022692"/>
    </source>
</evidence>
<evidence type="ECO:0000256" key="3">
    <source>
        <dbReference type="ARBA" id="ARBA00022448"/>
    </source>
</evidence>
<evidence type="ECO:0000256" key="8">
    <source>
        <dbReference type="ARBA" id="ARBA00023136"/>
    </source>
</evidence>
<dbReference type="PIRSF" id="PIRSF006060">
    <property type="entry name" value="AA_transporter"/>
    <property type="match status" value="1"/>
</dbReference>
<feature type="transmembrane region" description="Helical" evidence="9">
    <location>
        <begin position="236"/>
        <end position="259"/>
    </location>
</feature>
<evidence type="ECO:0000313" key="11">
    <source>
        <dbReference type="Proteomes" id="UP000030901"/>
    </source>
</evidence>
<keyword evidence="11" id="KW-1185">Reference proteome</keyword>
<dbReference type="GO" id="GO:0006865">
    <property type="term" value="P:amino acid transport"/>
    <property type="evidence" value="ECO:0007669"/>
    <property type="project" value="UniProtKB-KW"/>
</dbReference>
<dbReference type="InterPro" id="IPR050367">
    <property type="entry name" value="APC_superfamily"/>
</dbReference>
<dbReference type="Pfam" id="PF13520">
    <property type="entry name" value="AA_permease_2"/>
    <property type="match status" value="1"/>
</dbReference>
<dbReference type="Gene3D" id="1.20.1740.10">
    <property type="entry name" value="Amino acid/polyamine transporter I"/>
    <property type="match status" value="1"/>
</dbReference>
<evidence type="ECO:0000313" key="10">
    <source>
        <dbReference type="EMBL" id="AJA45061.1"/>
    </source>
</evidence>
<organism evidence="10 11">
    <name type="scientific">Frischella perrara</name>
    <dbReference type="NCBI Taxonomy" id="1267021"/>
    <lineage>
        <taxon>Bacteria</taxon>
        <taxon>Pseudomonadati</taxon>
        <taxon>Pseudomonadota</taxon>
        <taxon>Gammaproteobacteria</taxon>
        <taxon>Orbales</taxon>
        <taxon>Orbaceae</taxon>
        <taxon>Frischella</taxon>
    </lineage>
</organism>
<feature type="transmembrane region" description="Helical" evidence="9">
    <location>
        <begin position="41"/>
        <end position="62"/>
    </location>
</feature>
<comment type="similarity">
    <text evidence="2">Belongs to the amino acid-polyamine-organocation (APC) superfamily. Basic amino acid/polyamine antiporter (APA) (TC 2.A.3.2) family.</text>
</comment>
<accession>A0A0A7S734</accession>
<feature type="transmembrane region" description="Helical" evidence="9">
    <location>
        <begin position="449"/>
        <end position="471"/>
    </location>
</feature>
<feature type="transmembrane region" description="Helical" evidence="9">
    <location>
        <begin position="362"/>
        <end position="385"/>
    </location>
</feature>
<feature type="transmembrane region" description="Helical" evidence="9">
    <location>
        <begin position="337"/>
        <end position="356"/>
    </location>
</feature>
<evidence type="ECO:0000256" key="4">
    <source>
        <dbReference type="ARBA" id="ARBA00022475"/>
    </source>
</evidence>
<feature type="transmembrane region" description="Helical" evidence="9">
    <location>
        <begin position="279"/>
        <end position="305"/>
    </location>
</feature>
<comment type="subcellular location">
    <subcellularLocation>
        <location evidence="1">Cell membrane</location>
        <topology evidence="1">Multi-pass membrane protein</topology>
    </subcellularLocation>
</comment>
<dbReference type="PANTHER" id="PTHR42770:SF4">
    <property type="entry name" value="ARGININE_ORNITHINE ANTIPORTER-RELATED"/>
    <property type="match status" value="1"/>
</dbReference>
<keyword evidence="3" id="KW-0813">Transport</keyword>
<dbReference type="PANTHER" id="PTHR42770">
    <property type="entry name" value="AMINO ACID TRANSPORTER-RELATED"/>
    <property type="match status" value="1"/>
</dbReference>
<dbReference type="HOGENOM" id="CLU_007946_1_2_6"/>
<dbReference type="EMBL" id="CP009056">
    <property type="protein sequence ID" value="AJA45061.1"/>
    <property type="molecule type" value="Genomic_DNA"/>
</dbReference>
<dbReference type="Proteomes" id="UP000030901">
    <property type="component" value="Chromosome"/>
</dbReference>
<dbReference type="NCBIfam" id="TIGR00905">
    <property type="entry name" value="2A0302"/>
    <property type="match status" value="1"/>
</dbReference>
<feature type="transmembrane region" description="Helical" evidence="9">
    <location>
        <begin position="205"/>
        <end position="224"/>
    </location>
</feature>
<keyword evidence="6" id="KW-0029">Amino-acid transport</keyword>
<feature type="transmembrane region" description="Helical" evidence="9">
    <location>
        <begin position="94"/>
        <end position="118"/>
    </location>
</feature>
<reference evidence="10 11" key="1">
    <citation type="journal article" date="2014" name="Appl. Environ. Microbiol.">
        <title>Gut symbionts from distinct hosts exhibit genotoxic activity via divergent colibactin biosynthetic pathways.</title>
        <authorList>
            <person name="Engel P."/>
            <person name="Vizcaino M.I."/>
            <person name="Crawford J.M."/>
        </authorList>
    </citation>
    <scope>NUCLEOTIDE SEQUENCE [LARGE SCALE GENOMIC DNA]</scope>
    <source>
        <strain evidence="10 11">PEB0191</strain>
    </source>
</reference>
<dbReference type="KEGG" id="fpp:FPB0191_01238"/>
<proteinExistence type="inferred from homology"/>
<evidence type="ECO:0000256" key="7">
    <source>
        <dbReference type="ARBA" id="ARBA00022989"/>
    </source>
</evidence>
<sequence length="474" mass="52506">MMNRIVRNKLGILPLTLLVVGSIVGSGIFSLPQNMAEGAGAGSILIAWSITLFGMLMLTRIFQYLSIRFYKINDGLYGYVREGFGDYIGFNAAWGYWISAWMSCASYLVILCSALGSFDCLSYFGDGTTLPAVIFGLFFLWLVHFFVLKGIYQAFLLNCLVTLAKIVPIGLFIICIILAFKVSTFNTDFWGSPQLGSVIDQVKHTMLYTVWVYLGIESATVYAARAKTILTISRATFFGFAITSLLLVCVSVLSLGVVPQEELAMMKNPSMALVIERVVGSWGATFINIGLIVSVSGGLLSWIMLAAEMLYLSGQGAQHTVPSRFGKLNKVGTPVNALWLTSSLITLLIILAHFYQSGYNTLIQLSTSMVLIPYLLAAAFVLKIALLNRKPYLVMIGISGTIYGIWLIYAGGIDYLLLSMILYSLGLCFYLYARKQRKLPAFSYFHDKIYAIFIVLLAVYALIYFFIIPYFSNC</sequence>
<dbReference type="GO" id="GO:0005886">
    <property type="term" value="C:plasma membrane"/>
    <property type="evidence" value="ECO:0007669"/>
    <property type="project" value="UniProtKB-SubCell"/>
</dbReference>
<dbReference type="AlphaFoldDB" id="A0A0A7S734"/>
<dbReference type="GO" id="GO:0022857">
    <property type="term" value="F:transmembrane transporter activity"/>
    <property type="evidence" value="ECO:0007669"/>
    <property type="project" value="InterPro"/>
</dbReference>
<feature type="transmembrane region" description="Helical" evidence="9">
    <location>
        <begin position="155"/>
        <end position="180"/>
    </location>
</feature>
<gene>
    <name evidence="10" type="ORF">FPB0191_01238</name>
</gene>
<dbReference type="InterPro" id="IPR002293">
    <property type="entry name" value="AA/rel_permease1"/>
</dbReference>
<evidence type="ECO:0000256" key="6">
    <source>
        <dbReference type="ARBA" id="ARBA00022970"/>
    </source>
</evidence>
<feature type="transmembrane region" description="Helical" evidence="9">
    <location>
        <begin position="392"/>
        <end position="409"/>
    </location>
</feature>
<dbReference type="STRING" id="1267021.FPB0191_01238"/>
<feature type="transmembrane region" description="Helical" evidence="9">
    <location>
        <begin position="130"/>
        <end position="148"/>
    </location>
</feature>